<dbReference type="Proteomes" id="UP000250043">
    <property type="component" value="Unassembled WGS sequence"/>
</dbReference>
<feature type="compositionally biased region" description="Low complexity" evidence="1">
    <location>
        <begin position="40"/>
        <end position="52"/>
    </location>
</feature>
<gene>
    <name evidence="2" type="ORF">OBBRIDRAFT_836510</name>
</gene>
<dbReference type="AlphaFoldDB" id="A0A8E2APH0"/>
<keyword evidence="3" id="KW-1185">Reference proteome</keyword>
<evidence type="ECO:0000313" key="2">
    <source>
        <dbReference type="EMBL" id="OCH88516.1"/>
    </source>
</evidence>
<name>A0A8E2APH0_9APHY</name>
<feature type="region of interest" description="Disordered" evidence="1">
    <location>
        <begin position="1"/>
        <end position="59"/>
    </location>
</feature>
<reference evidence="2 3" key="1">
    <citation type="submission" date="2016-07" db="EMBL/GenBank/DDBJ databases">
        <title>Draft genome of the white-rot fungus Obba rivulosa 3A-2.</title>
        <authorList>
            <consortium name="DOE Joint Genome Institute"/>
            <person name="Miettinen O."/>
            <person name="Riley R."/>
            <person name="Acob R."/>
            <person name="Barry K."/>
            <person name="Cullen D."/>
            <person name="De Vries R."/>
            <person name="Hainaut M."/>
            <person name="Hatakka A."/>
            <person name="Henrissat B."/>
            <person name="Hilden K."/>
            <person name="Kuo R."/>
            <person name="Labutti K."/>
            <person name="Lipzen A."/>
            <person name="Makela M.R."/>
            <person name="Sandor L."/>
            <person name="Spatafora J.W."/>
            <person name="Grigoriev I.V."/>
            <person name="Hibbett D.S."/>
        </authorList>
    </citation>
    <scope>NUCLEOTIDE SEQUENCE [LARGE SCALE GENOMIC DNA]</scope>
    <source>
        <strain evidence="2 3">3A-2</strain>
    </source>
</reference>
<dbReference type="EMBL" id="KV722450">
    <property type="protein sequence ID" value="OCH88516.1"/>
    <property type="molecule type" value="Genomic_DNA"/>
</dbReference>
<accession>A0A8E2APH0</accession>
<protein>
    <submittedName>
        <fullName evidence="2">Uncharacterized protein</fullName>
    </submittedName>
</protein>
<sequence length="105" mass="11146">MSLLGNVDPGTGLWDKLATQSDTQPMQPPSGGSAEPMDMAPQPSAQSQPAQPKTETPSDAAIAQWLFEAVVALGRHADGFQSVQEQQNRMLEAITTCIEVLKTAP</sequence>
<proteinExistence type="predicted"/>
<evidence type="ECO:0000313" key="3">
    <source>
        <dbReference type="Proteomes" id="UP000250043"/>
    </source>
</evidence>
<evidence type="ECO:0000256" key="1">
    <source>
        <dbReference type="SAM" id="MobiDB-lite"/>
    </source>
</evidence>
<organism evidence="2 3">
    <name type="scientific">Obba rivulosa</name>
    <dbReference type="NCBI Taxonomy" id="1052685"/>
    <lineage>
        <taxon>Eukaryota</taxon>
        <taxon>Fungi</taxon>
        <taxon>Dikarya</taxon>
        <taxon>Basidiomycota</taxon>
        <taxon>Agaricomycotina</taxon>
        <taxon>Agaricomycetes</taxon>
        <taxon>Polyporales</taxon>
        <taxon>Gelatoporiaceae</taxon>
        <taxon>Obba</taxon>
    </lineage>
</organism>